<dbReference type="CDD" id="cd05381">
    <property type="entry name" value="CAP_PR-1"/>
    <property type="match status" value="1"/>
</dbReference>
<dbReference type="FunFam" id="3.40.33.10:FF:000004">
    <property type="entry name" value="CAP, cysteine-rich secretory protein, antigen 5"/>
    <property type="match status" value="1"/>
</dbReference>
<reference evidence="3 4" key="1">
    <citation type="submission" date="2020-08" db="EMBL/GenBank/DDBJ databases">
        <title>Plant Genome Project.</title>
        <authorList>
            <person name="Zhang R.-G."/>
        </authorList>
    </citation>
    <scope>NUCLEOTIDE SEQUENCE [LARGE SCALE GENOMIC DNA]</scope>
    <source>
        <tissue evidence="3">Rhizome</tissue>
    </source>
</reference>
<comment type="caution">
    <text evidence="3">The sequence shown here is derived from an EMBL/GenBank/DDBJ whole genome shotgun (WGS) entry which is preliminary data.</text>
</comment>
<keyword evidence="4" id="KW-1185">Reference proteome</keyword>
<feature type="signal peptide" evidence="1">
    <location>
        <begin position="1"/>
        <end position="24"/>
    </location>
</feature>
<dbReference type="OrthoDB" id="337038at2759"/>
<dbReference type="EMBL" id="JACMSC010000009">
    <property type="protein sequence ID" value="KAG6508726.1"/>
    <property type="molecule type" value="Genomic_DNA"/>
</dbReference>
<sequence>MESPMDSRTLHFHHLLCVLSITTSFQVITGGRLLQGDPFAVPSPSPPATTLADQYLDPHKQARAAVRVPPLRWSPQLASTASGVTRDQRERSACGFADLGSSQYGANQAWASYPMGPAEAVRSWVAEGKYYDYANNTCAAGHEDCGTYTQVVWRRTTSVGCAQAVCGGGSGRGRATATLTLCLYDPPGNVVGEKPY</sequence>
<organism evidence="3 4">
    <name type="scientific">Zingiber officinale</name>
    <name type="common">Ginger</name>
    <name type="synonym">Amomum zingiber</name>
    <dbReference type="NCBI Taxonomy" id="94328"/>
    <lineage>
        <taxon>Eukaryota</taxon>
        <taxon>Viridiplantae</taxon>
        <taxon>Streptophyta</taxon>
        <taxon>Embryophyta</taxon>
        <taxon>Tracheophyta</taxon>
        <taxon>Spermatophyta</taxon>
        <taxon>Magnoliopsida</taxon>
        <taxon>Liliopsida</taxon>
        <taxon>Zingiberales</taxon>
        <taxon>Zingiberaceae</taxon>
        <taxon>Zingiber</taxon>
    </lineage>
</organism>
<evidence type="ECO:0000313" key="3">
    <source>
        <dbReference type="EMBL" id="KAG6508726.1"/>
    </source>
</evidence>
<dbReference type="PANTHER" id="PTHR10334">
    <property type="entry name" value="CYSTEINE-RICH SECRETORY PROTEIN-RELATED"/>
    <property type="match status" value="1"/>
</dbReference>
<accession>A0A8J5GL79</accession>
<name>A0A8J5GL79_ZINOF</name>
<proteinExistence type="predicted"/>
<keyword evidence="1" id="KW-0732">Signal</keyword>
<feature type="domain" description="SCP" evidence="2">
    <location>
        <begin position="50"/>
        <end position="192"/>
    </location>
</feature>
<feature type="chain" id="PRO_5035278786" description="SCP domain-containing protein" evidence="1">
    <location>
        <begin position="25"/>
        <end position="196"/>
    </location>
</feature>
<dbReference type="InterPro" id="IPR001283">
    <property type="entry name" value="CRISP-related"/>
</dbReference>
<gene>
    <name evidence="3" type="ORF">ZIOFF_034106</name>
</gene>
<dbReference type="SMART" id="SM00198">
    <property type="entry name" value="SCP"/>
    <property type="match status" value="1"/>
</dbReference>
<dbReference type="Pfam" id="PF00188">
    <property type="entry name" value="CAP"/>
    <property type="match status" value="1"/>
</dbReference>
<dbReference type="Proteomes" id="UP000734854">
    <property type="component" value="Unassembled WGS sequence"/>
</dbReference>
<evidence type="ECO:0000313" key="4">
    <source>
        <dbReference type="Proteomes" id="UP000734854"/>
    </source>
</evidence>
<evidence type="ECO:0000256" key="1">
    <source>
        <dbReference type="SAM" id="SignalP"/>
    </source>
</evidence>
<dbReference type="AlphaFoldDB" id="A0A8J5GL79"/>
<dbReference type="InterPro" id="IPR014044">
    <property type="entry name" value="CAP_dom"/>
</dbReference>
<evidence type="ECO:0000259" key="2">
    <source>
        <dbReference type="SMART" id="SM00198"/>
    </source>
</evidence>
<protein>
    <recommendedName>
        <fullName evidence="2">SCP domain-containing protein</fullName>
    </recommendedName>
</protein>